<dbReference type="eggNOG" id="KOG2412">
    <property type="taxonomic scope" value="Eukaryota"/>
</dbReference>
<dbReference type="Proteomes" id="UP000019132">
    <property type="component" value="Unassembled WGS sequence"/>
</dbReference>
<dbReference type="GO" id="GO:0015031">
    <property type="term" value="P:protein transport"/>
    <property type="evidence" value="ECO:0007669"/>
    <property type="project" value="UniProtKB-KW"/>
</dbReference>
<feature type="compositionally biased region" description="Gly residues" evidence="11">
    <location>
        <begin position="583"/>
        <end position="598"/>
    </location>
</feature>
<evidence type="ECO:0000313" key="13">
    <source>
        <dbReference type="Proteomes" id="UP000019132"/>
    </source>
</evidence>
<dbReference type="InParanoid" id="K3WWN6"/>
<reference evidence="13" key="1">
    <citation type="journal article" date="2010" name="Genome Biol.">
        <title>Genome sequence of the necrotrophic plant pathogen Pythium ultimum reveals original pathogenicity mechanisms and effector repertoire.</title>
        <authorList>
            <person name="Levesque C.A."/>
            <person name="Brouwer H."/>
            <person name="Cano L."/>
            <person name="Hamilton J.P."/>
            <person name="Holt C."/>
            <person name="Huitema E."/>
            <person name="Raffaele S."/>
            <person name="Robideau G.P."/>
            <person name="Thines M."/>
            <person name="Win J."/>
            <person name="Zerillo M.M."/>
            <person name="Beakes G.W."/>
            <person name="Boore J.L."/>
            <person name="Busam D."/>
            <person name="Dumas B."/>
            <person name="Ferriera S."/>
            <person name="Fuerstenberg S.I."/>
            <person name="Gachon C.M."/>
            <person name="Gaulin E."/>
            <person name="Govers F."/>
            <person name="Grenville-Briggs L."/>
            <person name="Horner N."/>
            <person name="Hostetler J."/>
            <person name="Jiang R.H."/>
            <person name="Johnson J."/>
            <person name="Krajaejun T."/>
            <person name="Lin H."/>
            <person name="Meijer H.J."/>
            <person name="Moore B."/>
            <person name="Morris P."/>
            <person name="Phuntmart V."/>
            <person name="Puiu D."/>
            <person name="Shetty J."/>
            <person name="Stajich J.E."/>
            <person name="Tripathy S."/>
            <person name="Wawra S."/>
            <person name="van West P."/>
            <person name="Whitty B.R."/>
            <person name="Coutinho P.M."/>
            <person name="Henrissat B."/>
            <person name="Martin F."/>
            <person name="Thomas P.D."/>
            <person name="Tyler B.M."/>
            <person name="De Vries R.P."/>
            <person name="Kamoun S."/>
            <person name="Yandell M."/>
            <person name="Tisserat N."/>
            <person name="Buell C.R."/>
        </authorList>
    </citation>
    <scope>NUCLEOTIDE SEQUENCE</scope>
    <source>
        <strain evidence="13">DAOM:BR144</strain>
    </source>
</reference>
<evidence type="ECO:0000256" key="7">
    <source>
        <dbReference type="ARBA" id="ARBA00023132"/>
    </source>
</evidence>
<keyword evidence="7" id="KW-0906">Nuclear pore complex</keyword>
<dbReference type="Gene3D" id="1.25.40.510">
    <property type="entry name" value="GLE1-like"/>
    <property type="match status" value="1"/>
</dbReference>
<evidence type="ECO:0000256" key="2">
    <source>
        <dbReference type="ARBA" id="ARBA00011056"/>
    </source>
</evidence>
<evidence type="ECO:0000256" key="1">
    <source>
        <dbReference type="ARBA" id="ARBA00004567"/>
    </source>
</evidence>
<comment type="similarity">
    <text evidence="2">Belongs to the GLE1 family.</text>
</comment>
<evidence type="ECO:0000256" key="3">
    <source>
        <dbReference type="ARBA" id="ARBA00022448"/>
    </source>
</evidence>
<dbReference type="Pfam" id="PF07817">
    <property type="entry name" value="GLE1"/>
    <property type="match status" value="1"/>
</dbReference>
<dbReference type="GO" id="GO:0005737">
    <property type="term" value="C:cytoplasm"/>
    <property type="evidence" value="ECO:0007669"/>
    <property type="project" value="TreeGrafter"/>
</dbReference>
<dbReference type="PANTHER" id="PTHR12960">
    <property type="entry name" value="GLE-1-RELATED"/>
    <property type="match status" value="1"/>
</dbReference>
<feature type="compositionally biased region" description="Basic and acidic residues" evidence="11">
    <location>
        <begin position="217"/>
        <end position="260"/>
    </location>
</feature>
<evidence type="ECO:0000256" key="5">
    <source>
        <dbReference type="ARBA" id="ARBA00022927"/>
    </source>
</evidence>
<name>K3WWN6_GLOUD</name>
<evidence type="ECO:0000256" key="8">
    <source>
        <dbReference type="ARBA" id="ARBA00023242"/>
    </source>
</evidence>
<evidence type="ECO:0000256" key="11">
    <source>
        <dbReference type="SAM" id="MobiDB-lite"/>
    </source>
</evidence>
<evidence type="ECO:0000256" key="6">
    <source>
        <dbReference type="ARBA" id="ARBA00023010"/>
    </source>
</evidence>
<feature type="compositionally biased region" description="Low complexity" evidence="11">
    <location>
        <begin position="29"/>
        <end position="45"/>
    </location>
</feature>
<keyword evidence="4" id="KW-0509">mRNA transport</keyword>
<keyword evidence="13" id="KW-1185">Reference proteome</keyword>
<dbReference type="HOGENOM" id="CLU_041502_0_0_1"/>
<dbReference type="InterPro" id="IPR038506">
    <property type="entry name" value="GLE1-like_sf"/>
</dbReference>
<evidence type="ECO:0000313" key="12">
    <source>
        <dbReference type="EnsemblProtists" id="PYU1_T009384"/>
    </source>
</evidence>
<dbReference type="AlphaFoldDB" id="K3WWN6"/>
<dbReference type="PANTHER" id="PTHR12960:SF0">
    <property type="entry name" value="MRNA EXPORT FACTOR GLE1"/>
    <property type="match status" value="1"/>
</dbReference>
<reference evidence="12" key="3">
    <citation type="submission" date="2015-02" db="UniProtKB">
        <authorList>
            <consortium name="EnsemblProtists"/>
        </authorList>
    </citation>
    <scope>IDENTIFICATION</scope>
    <source>
        <strain evidence="12">DAOM BR144</strain>
    </source>
</reference>
<comment type="subcellular location">
    <subcellularLocation>
        <location evidence="1">Nucleus</location>
        <location evidence="1">Nuclear pore complex</location>
    </subcellularLocation>
</comment>
<keyword evidence="6" id="KW-0811">Translocation</keyword>
<feature type="region of interest" description="Disordered" evidence="11">
    <location>
        <begin position="1"/>
        <end position="66"/>
    </location>
</feature>
<feature type="compositionally biased region" description="Basic and acidic residues" evidence="11">
    <location>
        <begin position="175"/>
        <end position="207"/>
    </location>
</feature>
<feature type="compositionally biased region" description="Basic and acidic residues" evidence="11">
    <location>
        <begin position="55"/>
        <end position="66"/>
    </location>
</feature>
<proteinExistence type="inferred from homology"/>
<dbReference type="GO" id="GO:0000822">
    <property type="term" value="F:inositol hexakisphosphate binding"/>
    <property type="evidence" value="ECO:0007669"/>
    <property type="project" value="TreeGrafter"/>
</dbReference>
<accession>K3WWN6</accession>
<reference evidence="13" key="2">
    <citation type="submission" date="2010-04" db="EMBL/GenBank/DDBJ databases">
        <authorList>
            <person name="Buell R."/>
            <person name="Hamilton J."/>
            <person name="Hostetler J."/>
        </authorList>
    </citation>
    <scope>NUCLEOTIDE SEQUENCE [LARGE SCALE GENOMIC DNA]</scope>
    <source>
        <strain evidence="13">DAOM:BR144</strain>
    </source>
</reference>
<sequence>MKFRIVDDDDDSEGERMDASQHKRANGLRSAPSAAAAKPRFRAPSVDSFTDSSDDESKSHDDDDARSLGAALSSLDIALLTKKSRQELLEQVERTCEIKAVNAVNSSPAYQVLCDTLQKARAEAESKLKRVDATQHHDAVFQSMLQKRRGRERSVLNEVEQELIRYQKELAEETRAQAEAREREETARQRLEEARQKKLQDEKDKQAALEAKQAAQKAKEAALEAAEARRKDEEKKAKEDADARQQQENEQKQKAIKAKQEADRAAKQYIQDAKARTERLDAIQEQSKRILDNLDPAVKQVRVDIRLKAGACNQISAAPSAIKSVVTKIQNLLQTAKVSGDAYFKYAMDMVATNLSKQARVVLDYKACYPVAHVIVMSCVHTPELTDVILANFHKMCVFTIPDNPSKKADQSVADYKRALGFENAIGDTSDKDGLEHVTVYTKRITMIVAVLAAVMQTTPYDGSPQPAGLSIGDCWVWIARLVNETPHLMTGSLLLTILEVAGFELLRHYKNQFHKLLVLIARDVCPRLSKDAKTGAANAAGQLEIFVSQYQANGCRLNEPDGRKLEETKLTAADEEKTDNDNGGGRGYNNFGGGGGRGRGRGRGGGRGGRGW</sequence>
<dbReference type="GO" id="GO:0005543">
    <property type="term" value="F:phospholipid binding"/>
    <property type="evidence" value="ECO:0007669"/>
    <property type="project" value="TreeGrafter"/>
</dbReference>
<evidence type="ECO:0000256" key="4">
    <source>
        <dbReference type="ARBA" id="ARBA00022816"/>
    </source>
</evidence>
<dbReference type="GO" id="GO:0016973">
    <property type="term" value="P:poly(A)+ mRNA export from nucleus"/>
    <property type="evidence" value="ECO:0007669"/>
    <property type="project" value="InterPro"/>
</dbReference>
<dbReference type="STRING" id="431595.K3WWN6"/>
<dbReference type="GO" id="GO:0044614">
    <property type="term" value="C:nuclear pore cytoplasmic filaments"/>
    <property type="evidence" value="ECO:0007669"/>
    <property type="project" value="TreeGrafter"/>
</dbReference>
<keyword evidence="5" id="KW-0653">Protein transport</keyword>
<dbReference type="VEuPathDB" id="FungiDB:PYU1_G009366"/>
<dbReference type="EnsemblProtists" id="PYU1_T009384">
    <property type="protein sequence ID" value="PYU1_T009384"/>
    <property type="gene ID" value="PYU1_G009366"/>
</dbReference>
<feature type="region of interest" description="Disordered" evidence="11">
    <location>
        <begin position="572"/>
        <end position="613"/>
    </location>
</feature>
<dbReference type="EMBL" id="GL376622">
    <property type="status" value="NOT_ANNOTATED_CDS"/>
    <property type="molecule type" value="Genomic_DNA"/>
</dbReference>
<organism evidence="12 13">
    <name type="scientific">Globisporangium ultimum (strain ATCC 200006 / CBS 805.95 / DAOM BR144)</name>
    <name type="common">Pythium ultimum</name>
    <dbReference type="NCBI Taxonomy" id="431595"/>
    <lineage>
        <taxon>Eukaryota</taxon>
        <taxon>Sar</taxon>
        <taxon>Stramenopiles</taxon>
        <taxon>Oomycota</taxon>
        <taxon>Peronosporomycetes</taxon>
        <taxon>Pythiales</taxon>
        <taxon>Pythiaceae</taxon>
        <taxon>Globisporangium</taxon>
    </lineage>
</organism>
<protein>
    <recommendedName>
        <fullName evidence="9">mRNA export factor GLE1</fullName>
    </recommendedName>
    <alternativeName>
        <fullName evidence="10">Nucleoporin GLE1</fullName>
    </alternativeName>
</protein>
<evidence type="ECO:0000256" key="10">
    <source>
        <dbReference type="ARBA" id="ARBA00029983"/>
    </source>
</evidence>
<dbReference type="GO" id="GO:0031369">
    <property type="term" value="F:translation initiation factor binding"/>
    <property type="evidence" value="ECO:0007669"/>
    <property type="project" value="TreeGrafter"/>
</dbReference>
<keyword evidence="3" id="KW-0813">Transport</keyword>
<dbReference type="OMA" id="VPANIHS"/>
<keyword evidence="8" id="KW-0539">Nucleus</keyword>
<evidence type="ECO:0000256" key="9">
    <source>
        <dbReference type="ARBA" id="ARBA00026227"/>
    </source>
</evidence>
<feature type="region of interest" description="Disordered" evidence="11">
    <location>
        <begin position="175"/>
        <end position="260"/>
    </location>
</feature>
<dbReference type="InterPro" id="IPR012476">
    <property type="entry name" value="GLE1"/>
</dbReference>